<feature type="compositionally biased region" description="Polar residues" evidence="4">
    <location>
        <begin position="577"/>
        <end position="587"/>
    </location>
</feature>
<keyword evidence="6" id="KW-0966">Cell projection</keyword>
<evidence type="ECO:0000259" key="5">
    <source>
        <dbReference type="Pfam" id="PF02120"/>
    </source>
</evidence>
<dbReference type="EMBL" id="CP000507">
    <property type="protein sequence ID" value="ABM00498.1"/>
    <property type="molecule type" value="Genomic_DNA"/>
</dbReference>
<gene>
    <name evidence="6" type="ordered locus">Sama_2292</name>
</gene>
<keyword evidence="3" id="KW-1005">Bacterial flagellum biogenesis</keyword>
<keyword evidence="6" id="KW-0969">Cilium</keyword>
<dbReference type="GO" id="GO:0044780">
    <property type="term" value="P:bacterial-type flagellum assembly"/>
    <property type="evidence" value="ECO:0007669"/>
    <property type="project" value="InterPro"/>
</dbReference>
<dbReference type="InterPro" id="IPR021136">
    <property type="entry name" value="Flagellar_hook_control-like_C"/>
</dbReference>
<dbReference type="AlphaFoldDB" id="A1S7Z1"/>
<organism evidence="6 7">
    <name type="scientific">Shewanella amazonensis (strain ATCC BAA-1098 / SB2B)</name>
    <dbReference type="NCBI Taxonomy" id="326297"/>
    <lineage>
        <taxon>Bacteria</taxon>
        <taxon>Pseudomonadati</taxon>
        <taxon>Pseudomonadota</taxon>
        <taxon>Gammaproteobacteria</taxon>
        <taxon>Alteromonadales</taxon>
        <taxon>Shewanellaceae</taxon>
        <taxon>Shewanella</taxon>
    </lineage>
</organism>
<dbReference type="PANTHER" id="PTHR37533">
    <property type="entry name" value="FLAGELLAR HOOK-LENGTH CONTROL PROTEIN"/>
    <property type="match status" value="1"/>
</dbReference>
<dbReference type="InterPro" id="IPR052563">
    <property type="entry name" value="FliK"/>
</dbReference>
<dbReference type="Proteomes" id="UP000009175">
    <property type="component" value="Chromosome"/>
</dbReference>
<evidence type="ECO:0000256" key="2">
    <source>
        <dbReference type="ARBA" id="ARBA00009149"/>
    </source>
</evidence>
<dbReference type="PRINTS" id="PR01007">
    <property type="entry name" value="FLGHOOKFLIK"/>
</dbReference>
<dbReference type="Pfam" id="PF02120">
    <property type="entry name" value="Flg_hook"/>
    <property type="match status" value="1"/>
</dbReference>
<dbReference type="InterPro" id="IPR038610">
    <property type="entry name" value="FliK-like_C_sf"/>
</dbReference>
<dbReference type="KEGG" id="saz:Sama_2292"/>
<sequence>MARRALDNAGEPLMQQILNVLLGSAGAAAGPANPESSAISADGVDFDSIISKTVAYEESSVKSVQVKGPSSDNAGDAISQAQGGEVNGDASGDGVSSVLAQIQFSRQFAADKAAVKGGEALPPEAAASEMPVATDVVIDDASVDIAADALFLRFSDLMKQADEGEREQIASELGMSLSALMALDETAFNTLMADNPSLKDGLALLLQADAPGADTDNDAANQVALLMQTLLGAPVQQNVSADNPSEHPADIRLGGSSAEAALNKAANLAPEQTRGLDVAMARVGGDPEVDNAAVTGKAMAGSTEAARTETFRAETDTKKGDAGQAFTRALEATRGLAPDAVAGKELGDFGNEGVSGITPQAGVEALTKVSADASSKVNAEQQDTVKEALSVKSLEAAGRAADSNLKAELPAIDAKGQASIESVADIKPPSPLQTSRIHETPAMTMSLRTAQERPMTQPDMVARFAPVMHTQLIAMVRDGIQQAEIRLDPPELGSMMVRIQVQGNETQVQFHVNAQQTKDVVEQAMPRLRELLAQQGMELTDGQVSHERRGEGRGRQDTPEGSQFVTMDEFPAEELQLSANQTTSYSSGIDYYA</sequence>
<evidence type="ECO:0000313" key="6">
    <source>
        <dbReference type="EMBL" id="ABM00498.1"/>
    </source>
</evidence>
<feature type="compositionally biased region" description="Basic and acidic residues" evidence="4">
    <location>
        <begin position="544"/>
        <end position="558"/>
    </location>
</feature>
<comment type="function">
    <text evidence="1">Controls the length of the flagellar hook.</text>
</comment>
<feature type="region of interest" description="Disordered" evidence="4">
    <location>
        <begin position="536"/>
        <end position="593"/>
    </location>
</feature>
<accession>A1S7Z1</accession>
<comment type="similarity">
    <text evidence="2">Belongs to the FliK family.</text>
</comment>
<dbReference type="OrthoDB" id="1792985at2"/>
<feature type="region of interest" description="Disordered" evidence="4">
    <location>
        <begin position="300"/>
        <end position="323"/>
    </location>
</feature>
<dbReference type="InterPro" id="IPR001635">
    <property type="entry name" value="Flag_hook_Flik"/>
</dbReference>
<keyword evidence="6" id="KW-0282">Flagellum</keyword>
<keyword evidence="7" id="KW-1185">Reference proteome</keyword>
<dbReference type="PANTHER" id="PTHR37533:SF2">
    <property type="entry name" value="FLAGELLAR HOOK-LENGTH CONTROL PROTEIN"/>
    <property type="match status" value="1"/>
</dbReference>
<dbReference type="STRING" id="326297.Sama_2292"/>
<reference evidence="6 7" key="1">
    <citation type="submission" date="2006-12" db="EMBL/GenBank/DDBJ databases">
        <title>Complete sequence of Shewanella amazonensis SB2B.</title>
        <authorList>
            <consortium name="US DOE Joint Genome Institute"/>
            <person name="Copeland A."/>
            <person name="Lucas S."/>
            <person name="Lapidus A."/>
            <person name="Barry K."/>
            <person name="Detter J.C."/>
            <person name="Glavina del Rio T."/>
            <person name="Hammon N."/>
            <person name="Israni S."/>
            <person name="Dalin E."/>
            <person name="Tice H."/>
            <person name="Pitluck S."/>
            <person name="Munk A.C."/>
            <person name="Brettin T."/>
            <person name="Bruce D."/>
            <person name="Han C."/>
            <person name="Tapia R."/>
            <person name="Gilna P."/>
            <person name="Schmutz J."/>
            <person name="Larimer F."/>
            <person name="Land M."/>
            <person name="Hauser L."/>
            <person name="Kyrpides N."/>
            <person name="Mikhailova N."/>
            <person name="Fredrickson J."/>
            <person name="Richardson P."/>
        </authorList>
    </citation>
    <scope>NUCLEOTIDE SEQUENCE [LARGE SCALE GENOMIC DNA]</scope>
    <source>
        <strain evidence="7">ATCC BAA-1098 / SB2B</strain>
    </source>
</reference>
<feature type="region of interest" description="Disordered" evidence="4">
    <location>
        <begin position="61"/>
        <end position="92"/>
    </location>
</feature>
<proteinExistence type="inferred from homology"/>
<dbReference type="HOGENOM" id="CLU_033240_0_0_6"/>
<evidence type="ECO:0000313" key="7">
    <source>
        <dbReference type="Proteomes" id="UP000009175"/>
    </source>
</evidence>
<dbReference type="eggNOG" id="COG3144">
    <property type="taxonomic scope" value="Bacteria"/>
</dbReference>
<evidence type="ECO:0000256" key="4">
    <source>
        <dbReference type="SAM" id="MobiDB-lite"/>
    </source>
</evidence>
<dbReference type="Gene3D" id="3.30.750.140">
    <property type="match status" value="1"/>
</dbReference>
<evidence type="ECO:0000256" key="1">
    <source>
        <dbReference type="ARBA" id="ARBA00003944"/>
    </source>
</evidence>
<dbReference type="GO" id="GO:0009424">
    <property type="term" value="C:bacterial-type flagellum hook"/>
    <property type="evidence" value="ECO:0007669"/>
    <property type="project" value="InterPro"/>
</dbReference>
<dbReference type="CDD" id="cd17470">
    <property type="entry name" value="T3SS_Flik_C"/>
    <property type="match status" value="1"/>
</dbReference>
<protein>
    <submittedName>
        <fullName evidence="6">Flagellar hook-length control protein FliK</fullName>
    </submittedName>
</protein>
<feature type="domain" description="Flagellar hook-length control protein-like C-terminal" evidence="5">
    <location>
        <begin position="471"/>
        <end position="549"/>
    </location>
</feature>
<evidence type="ECO:0000256" key="3">
    <source>
        <dbReference type="ARBA" id="ARBA00022795"/>
    </source>
</evidence>
<name>A1S7Z1_SHEAM</name>
<feature type="compositionally biased region" description="Basic and acidic residues" evidence="4">
    <location>
        <begin position="306"/>
        <end position="321"/>
    </location>
</feature>